<dbReference type="PANTHER" id="PTHR36304">
    <property type="entry name" value="DOMAIN GTPASE-ACTIVATING PROTEIN, PUTATIVE-RELATED-RELATED"/>
    <property type="match status" value="1"/>
</dbReference>
<name>A0AA45WMB4_9AQUI</name>
<protein>
    <recommendedName>
        <fullName evidence="1">PatA-like N-terminal domain-containing protein</fullName>
    </recommendedName>
</protein>
<accession>A0AA45WMB4</accession>
<dbReference type="PANTHER" id="PTHR36304:SF4">
    <property type="entry name" value="DUF4388 DOMAIN-CONTAINING PROTEIN"/>
    <property type="match status" value="1"/>
</dbReference>
<comment type="caution">
    <text evidence="2">The sequence shown here is derived from an EMBL/GenBank/DDBJ whole genome shotgun (WGS) entry which is preliminary data.</text>
</comment>
<organism evidence="2 3">
    <name type="scientific">Venenivibrio stagnispumantis</name>
    <dbReference type="NCBI Taxonomy" id="407998"/>
    <lineage>
        <taxon>Bacteria</taxon>
        <taxon>Pseudomonadati</taxon>
        <taxon>Aquificota</taxon>
        <taxon>Aquificia</taxon>
        <taxon>Aquificales</taxon>
        <taxon>Hydrogenothermaceae</taxon>
        <taxon>Venenivibrio</taxon>
    </lineage>
</organism>
<gene>
    <name evidence="2" type="ORF">SAMN06264868_11120</name>
</gene>
<proteinExistence type="predicted"/>
<reference evidence="2" key="1">
    <citation type="submission" date="2017-05" db="EMBL/GenBank/DDBJ databases">
        <authorList>
            <person name="Varghese N."/>
            <person name="Submissions S."/>
        </authorList>
    </citation>
    <scope>NUCLEOTIDE SEQUENCE</scope>
    <source>
        <strain evidence="2">DSM 18763</strain>
    </source>
</reference>
<dbReference type="InterPro" id="IPR025497">
    <property type="entry name" value="PatA-like_N"/>
</dbReference>
<dbReference type="Pfam" id="PF14332">
    <property type="entry name" value="DUF4388"/>
    <property type="match status" value="1"/>
</dbReference>
<dbReference type="EMBL" id="FXTX01000011">
    <property type="protein sequence ID" value="SMP13543.1"/>
    <property type="molecule type" value="Genomic_DNA"/>
</dbReference>
<sequence length="232" mass="27017">MAIAGDLSVFNFVDIFQIIKKDKKDGILVIEKKDDGVFAIYFKEGDILYIREVKKVFYVYLDIDFETVLKKDNITREQMYQITVSRLPNLLAIKEGRFSFTTGFIKYPPDIKSQIPTEKLIMYLSRQLSPEEVDRKISDLGLIFEKSENWEEIAKKAYLTDIEKRILHLIDGKNKVADIIEKLKLPELAVKRALYGFLASGIIKRYKPEKRKIGFDLTKVLLKKIMDKIRGL</sequence>
<dbReference type="AlphaFoldDB" id="A0AA45WMB4"/>
<keyword evidence="3" id="KW-1185">Reference proteome</keyword>
<dbReference type="Proteomes" id="UP001157947">
    <property type="component" value="Unassembled WGS sequence"/>
</dbReference>
<evidence type="ECO:0000313" key="2">
    <source>
        <dbReference type="EMBL" id="SMP13543.1"/>
    </source>
</evidence>
<feature type="domain" description="PatA-like N-terminal" evidence="1">
    <location>
        <begin position="4"/>
        <end position="129"/>
    </location>
</feature>
<evidence type="ECO:0000259" key="1">
    <source>
        <dbReference type="Pfam" id="PF14332"/>
    </source>
</evidence>
<dbReference type="RefSeq" id="WP_265133802.1">
    <property type="nucleotide sequence ID" value="NZ_FXTX01000011.1"/>
</dbReference>
<evidence type="ECO:0000313" key="3">
    <source>
        <dbReference type="Proteomes" id="UP001157947"/>
    </source>
</evidence>